<evidence type="ECO:0000256" key="3">
    <source>
        <dbReference type="PROSITE-ProRule" id="PRU00103"/>
    </source>
</evidence>
<keyword evidence="1" id="KW-0677">Repeat</keyword>
<gene>
    <name evidence="6" type="primary">TPD3</name>
    <name evidence="6" type="ORF">IWQ62_001162</name>
</gene>
<feature type="repeat" description="HEAT" evidence="3">
    <location>
        <begin position="336"/>
        <end position="374"/>
    </location>
</feature>
<dbReference type="GO" id="GO:0005634">
    <property type="term" value="C:nucleus"/>
    <property type="evidence" value="ECO:0007669"/>
    <property type="project" value="UniProtKB-ARBA"/>
</dbReference>
<feature type="repeat" description="HEAT" evidence="3">
    <location>
        <begin position="531"/>
        <end position="568"/>
    </location>
</feature>
<dbReference type="Pfam" id="PF22956">
    <property type="entry name" value="VPS15-like_hel"/>
    <property type="match status" value="2"/>
</dbReference>
<dbReference type="OrthoDB" id="340346at2759"/>
<evidence type="ECO:0000256" key="1">
    <source>
        <dbReference type="ARBA" id="ARBA00022737"/>
    </source>
</evidence>
<accession>A0A9W8AT89</accession>
<feature type="repeat" description="HEAT" evidence="3">
    <location>
        <begin position="26"/>
        <end position="64"/>
    </location>
</feature>
<evidence type="ECO:0000313" key="7">
    <source>
        <dbReference type="Proteomes" id="UP001150925"/>
    </source>
</evidence>
<dbReference type="GO" id="GO:0019888">
    <property type="term" value="F:protein phosphatase regulator activity"/>
    <property type="evidence" value="ECO:0007669"/>
    <property type="project" value="TreeGrafter"/>
</dbReference>
<protein>
    <submittedName>
        <fullName evidence="6">Protein phosphatase 2A structural subunit</fullName>
    </submittedName>
</protein>
<dbReference type="InterPro" id="IPR021133">
    <property type="entry name" value="HEAT_type_2"/>
</dbReference>
<sequence>MAFVAYSAYGGDTAMNPEMTENTLYPIAVLIDELKHDDLSLRLNAIRRLSTIAQALGPERTRSELIPFLDESIEDEDEILLAIAEELGDFVEYVGGPEQAHVLLRPLENLASVEETVVRDKAVASINKVSEGLTETALETYFVPMLKRLHGADWFTSRSSAACLFAVAYPRVSAALQEEMRQAYGQLCQDTTPMVRRAAATRLSEFVKVLQPEHVVSVAIPYFNYLSVDDQDSVRLLTVESLMTIAKALTTEEVGQYLVESFRSLCMDKSWRVRYMVAEKFVELTKVMAPHMSKEEVITIFTNLIKDVEAEVRTAICSQIPGFGELVGRDDVLEKIYPCLKELVSDPSQPVRSAFASHISGLASLFGKEATHQYLLPLFLRLLKDDFPEVRLNIISKLDKVNGVIGIELLSEQLLPAIMELAEDKQWRVRLAIIEYIPLLATQLGRDFFDEQLTHLCMSWLGDRVYSIREAATHNLKNLTDVFGVDWAKATIIPKILGLSNHPNYLYRMTTIFALTTIAPSVTPEVIQSSILPTLEGLVTDEIPNIRFNVAKSLQVLAPIMKQSTELQPLLESQVMPMLTKLSQDPDQDVQFYAQCATQAIQA</sequence>
<dbReference type="PANTHER" id="PTHR10648:SF4">
    <property type="entry name" value="PROTEIN PHOSPHATASE 2 (FORMERLY 2A), REGULATORY SUBUNIT A, BETA ISOFORM-RELATED"/>
    <property type="match status" value="1"/>
</dbReference>
<dbReference type="GO" id="GO:0000159">
    <property type="term" value="C:protein phosphatase type 2A complex"/>
    <property type="evidence" value="ECO:0007669"/>
    <property type="project" value="TreeGrafter"/>
</dbReference>
<feature type="repeat" description="HEAT" evidence="3">
    <location>
        <begin position="414"/>
        <end position="452"/>
    </location>
</feature>
<dbReference type="InterPro" id="IPR011989">
    <property type="entry name" value="ARM-like"/>
</dbReference>
<feature type="domain" description="Phosphatase PP2A regulatory subunit A/Splicing factor 3B subunit 1-like HEAT repeat" evidence="4">
    <location>
        <begin position="292"/>
        <end position="367"/>
    </location>
</feature>
<dbReference type="Pfam" id="PF22646">
    <property type="entry name" value="PPP2R1A-like_HEAT"/>
    <property type="match status" value="1"/>
</dbReference>
<dbReference type="PANTHER" id="PTHR10648">
    <property type="entry name" value="SERINE/THREONINE-PROTEIN PHOSPHATASE PP2A 65 KDA REGULATORY SUBUNIT"/>
    <property type="match status" value="1"/>
</dbReference>
<dbReference type="InterPro" id="IPR016024">
    <property type="entry name" value="ARM-type_fold"/>
</dbReference>
<dbReference type="FunFam" id="1.25.10.10:FF:000062">
    <property type="entry name" value="Serine/threonine-protein phosphatase 2A regulatory subunit A alpha isoform"/>
    <property type="match status" value="1"/>
</dbReference>
<feature type="repeat" description="HEAT" evidence="3">
    <location>
        <begin position="258"/>
        <end position="296"/>
    </location>
</feature>
<proteinExistence type="inferred from homology"/>
<feature type="domain" description="Phosphatase 2A Regulatory Subunit A helical" evidence="5">
    <location>
        <begin position="193"/>
        <end position="286"/>
    </location>
</feature>
<feature type="repeat" description="HEAT" evidence="3">
    <location>
        <begin position="375"/>
        <end position="413"/>
    </location>
</feature>
<comment type="caution">
    <text evidence="6">The sequence shown here is derived from an EMBL/GenBank/DDBJ whole genome shotgun (WGS) entry which is preliminary data.</text>
</comment>
<organism evidence="6 7">
    <name type="scientific">Dispira parvispora</name>
    <dbReference type="NCBI Taxonomy" id="1520584"/>
    <lineage>
        <taxon>Eukaryota</taxon>
        <taxon>Fungi</taxon>
        <taxon>Fungi incertae sedis</taxon>
        <taxon>Zoopagomycota</taxon>
        <taxon>Kickxellomycotina</taxon>
        <taxon>Dimargaritomycetes</taxon>
        <taxon>Dimargaritales</taxon>
        <taxon>Dimargaritaceae</taxon>
        <taxon>Dispira</taxon>
    </lineage>
</organism>
<dbReference type="InterPro" id="IPR051023">
    <property type="entry name" value="PP2A_Regulatory_Subunit_A"/>
</dbReference>
<evidence type="ECO:0000256" key="2">
    <source>
        <dbReference type="ARBA" id="ARBA00038332"/>
    </source>
</evidence>
<comment type="similarity">
    <text evidence="2">Belongs to the phosphatase 2A regulatory subunit A family.</text>
</comment>
<name>A0A9W8AT89_9FUNG</name>
<keyword evidence="7" id="KW-1185">Reference proteome</keyword>
<dbReference type="InterPro" id="IPR055231">
    <property type="entry name" value="2AA_helical"/>
</dbReference>
<dbReference type="GO" id="GO:0005829">
    <property type="term" value="C:cytosol"/>
    <property type="evidence" value="ECO:0007669"/>
    <property type="project" value="TreeGrafter"/>
</dbReference>
<evidence type="ECO:0000313" key="6">
    <source>
        <dbReference type="EMBL" id="KAJ1968581.1"/>
    </source>
</evidence>
<dbReference type="InterPro" id="IPR054573">
    <property type="entry name" value="PP2A/SF3B1-like_HEAT"/>
</dbReference>
<feature type="repeat" description="HEAT" evidence="3">
    <location>
        <begin position="219"/>
        <end position="257"/>
    </location>
</feature>
<feature type="repeat" description="HEAT" evidence="3">
    <location>
        <begin position="297"/>
        <end position="335"/>
    </location>
</feature>
<dbReference type="AlphaFoldDB" id="A0A9W8AT89"/>
<dbReference type="SUPFAM" id="SSF48371">
    <property type="entry name" value="ARM repeat"/>
    <property type="match status" value="1"/>
</dbReference>
<evidence type="ECO:0000259" key="4">
    <source>
        <dbReference type="Pfam" id="PF22646"/>
    </source>
</evidence>
<feature type="repeat" description="HEAT" evidence="3">
    <location>
        <begin position="180"/>
        <end position="217"/>
    </location>
</feature>
<dbReference type="PROSITE" id="PS50077">
    <property type="entry name" value="HEAT_REPEAT"/>
    <property type="match status" value="9"/>
</dbReference>
<dbReference type="Gene3D" id="1.25.10.10">
    <property type="entry name" value="Leucine-rich Repeat Variant"/>
    <property type="match status" value="1"/>
</dbReference>
<dbReference type="EMBL" id="JANBPY010000162">
    <property type="protein sequence ID" value="KAJ1968581.1"/>
    <property type="molecule type" value="Genomic_DNA"/>
</dbReference>
<reference evidence="6" key="1">
    <citation type="submission" date="2022-07" db="EMBL/GenBank/DDBJ databases">
        <title>Phylogenomic reconstructions and comparative analyses of Kickxellomycotina fungi.</title>
        <authorList>
            <person name="Reynolds N.K."/>
            <person name="Stajich J.E."/>
            <person name="Barry K."/>
            <person name="Grigoriev I.V."/>
            <person name="Crous P."/>
            <person name="Smith M.E."/>
        </authorList>
    </citation>
    <scope>NUCLEOTIDE SEQUENCE</scope>
    <source>
        <strain evidence="6">RSA 1196</strain>
    </source>
</reference>
<feature type="domain" description="Phosphatase 2A Regulatory Subunit A helical" evidence="5">
    <location>
        <begin position="379"/>
        <end position="546"/>
    </location>
</feature>
<dbReference type="Proteomes" id="UP001150925">
    <property type="component" value="Unassembled WGS sequence"/>
</dbReference>
<evidence type="ECO:0000259" key="5">
    <source>
        <dbReference type="Pfam" id="PF22956"/>
    </source>
</evidence>